<proteinExistence type="predicted"/>
<dbReference type="Proteomes" id="UP000007305">
    <property type="component" value="Chromosome 1"/>
</dbReference>
<reference evidence="1" key="3">
    <citation type="submission" date="2021-05" db="UniProtKB">
        <authorList>
            <consortium name="EnsemblPlants"/>
        </authorList>
    </citation>
    <scope>IDENTIFICATION</scope>
    <source>
        <strain evidence="1">cv. B73</strain>
    </source>
</reference>
<reference evidence="2" key="1">
    <citation type="submission" date="2015-12" db="EMBL/GenBank/DDBJ databases">
        <title>Update maize B73 reference genome by single molecule sequencing technologies.</title>
        <authorList>
            <consortium name="Maize Genome Sequencing Project"/>
            <person name="Ware D."/>
        </authorList>
    </citation>
    <scope>NUCLEOTIDE SEQUENCE [LARGE SCALE GENOMIC DNA]</scope>
    <source>
        <strain evidence="2">cv. B73</strain>
    </source>
</reference>
<reference evidence="1" key="2">
    <citation type="submission" date="2019-07" db="EMBL/GenBank/DDBJ databases">
        <authorList>
            <person name="Seetharam A."/>
            <person name="Woodhouse M."/>
            <person name="Cannon E."/>
        </authorList>
    </citation>
    <scope>NUCLEOTIDE SEQUENCE [LARGE SCALE GENOMIC DNA]</scope>
    <source>
        <strain evidence="1">cv. B73</strain>
    </source>
</reference>
<name>A0A804M556_MAIZE</name>
<accession>A0A804M556</accession>
<keyword evidence="2" id="KW-1185">Reference proteome</keyword>
<dbReference type="AlphaFoldDB" id="A0A804M556"/>
<protein>
    <submittedName>
        <fullName evidence="1">Uncharacterized protein</fullName>
    </submittedName>
</protein>
<evidence type="ECO:0000313" key="2">
    <source>
        <dbReference type="Proteomes" id="UP000007305"/>
    </source>
</evidence>
<organism evidence="1 2">
    <name type="scientific">Zea mays</name>
    <name type="common">Maize</name>
    <dbReference type="NCBI Taxonomy" id="4577"/>
    <lineage>
        <taxon>Eukaryota</taxon>
        <taxon>Viridiplantae</taxon>
        <taxon>Streptophyta</taxon>
        <taxon>Embryophyta</taxon>
        <taxon>Tracheophyta</taxon>
        <taxon>Spermatophyta</taxon>
        <taxon>Magnoliopsida</taxon>
        <taxon>Liliopsida</taxon>
        <taxon>Poales</taxon>
        <taxon>Poaceae</taxon>
        <taxon>PACMAD clade</taxon>
        <taxon>Panicoideae</taxon>
        <taxon>Andropogonodae</taxon>
        <taxon>Andropogoneae</taxon>
        <taxon>Tripsacinae</taxon>
        <taxon>Zea</taxon>
    </lineage>
</organism>
<dbReference type="EnsemblPlants" id="Zm00001eb059890_T001">
    <property type="protein sequence ID" value="Zm00001eb059890_P001"/>
    <property type="gene ID" value="Zm00001eb059890"/>
</dbReference>
<evidence type="ECO:0000313" key="1">
    <source>
        <dbReference type="EnsemblPlants" id="Zm00001eb059890_P001"/>
    </source>
</evidence>
<sequence length="78" mass="8813">MNLEGSRFTLQLQQQDGPTHLMKTSLISSKFDSEDNKGTTMDFLRRIGIPIALSNVTLLITWTDSSICSFKVKFTNML</sequence>
<dbReference type="Gramene" id="Zm00001eb059890_T001">
    <property type="protein sequence ID" value="Zm00001eb059890_P001"/>
    <property type="gene ID" value="Zm00001eb059890"/>
</dbReference>
<dbReference type="InParanoid" id="A0A804M556"/>